<dbReference type="EMBL" id="JAGYWB010000018">
    <property type="protein sequence ID" value="KAI0491372.1"/>
    <property type="molecule type" value="Genomic_DNA"/>
</dbReference>
<reference evidence="2" key="1">
    <citation type="journal article" date="2022" name="Front. Genet.">
        <title>Chromosome-Scale Assembly of the Dendrobium nobile Genome Provides Insights Into the Molecular Mechanism of the Biosynthesis of the Medicinal Active Ingredient of Dendrobium.</title>
        <authorList>
            <person name="Xu Q."/>
            <person name="Niu S.-C."/>
            <person name="Li K.-L."/>
            <person name="Zheng P.-J."/>
            <person name="Zhang X.-J."/>
            <person name="Jia Y."/>
            <person name="Liu Y."/>
            <person name="Niu Y.-X."/>
            <person name="Yu L.-H."/>
            <person name="Chen D.-F."/>
            <person name="Zhang G.-Q."/>
        </authorList>
    </citation>
    <scope>NUCLEOTIDE SEQUENCE</scope>
    <source>
        <tissue evidence="2">Leaf</tissue>
    </source>
</reference>
<keyword evidence="1" id="KW-0732">Signal</keyword>
<organism evidence="2 3">
    <name type="scientific">Dendrobium nobile</name>
    <name type="common">Orchid</name>
    <dbReference type="NCBI Taxonomy" id="94219"/>
    <lineage>
        <taxon>Eukaryota</taxon>
        <taxon>Viridiplantae</taxon>
        <taxon>Streptophyta</taxon>
        <taxon>Embryophyta</taxon>
        <taxon>Tracheophyta</taxon>
        <taxon>Spermatophyta</taxon>
        <taxon>Magnoliopsida</taxon>
        <taxon>Liliopsida</taxon>
        <taxon>Asparagales</taxon>
        <taxon>Orchidaceae</taxon>
        <taxon>Epidendroideae</taxon>
        <taxon>Malaxideae</taxon>
        <taxon>Dendrobiinae</taxon>
        <taxon>Dendrobium</taxon>
    </lineage>
</organism>
<name>A0A8T3A6E8_DENNO</name>
<evidence type="ECO:0000256" key="1">
    <source>
        <dbReference type="ARBA" id="ARBA00022729"/>
    </source>
</evidence>
<keyword evidence="3" id="KW-1185">Reference proteome</keyword>
<sequence length="392" mass="43201">MPAKSCRSCGPVLEIGSSCLRRGGAENSFLQQYIPSRSSAKRAFPHDLLNRRQAFRCAFLFPRSSSSSSSSSGFYLSLGCALPEAYRPLAIFGNASSPISAPLSISAIHSGRAACVRSDPVDFAVCVHYFARYPRAWVKHPSLSLFSFPHDLRSTFGYDKAWLHLSLCSSDQLKLDSFWGLLSLFPANQLPEPSYQSRIMVTDTVLIFSGRRKRLFTQAAEFSSISLILIVFNYGIVLTGSVEIPPSSRGASMASFDELRLVFNRKLLHELPGWSGGVTEPERVGELDCTKDDILLHQQATEPMPNGIPTYTVNVLSTCPERSGCSMARIHLSCGWFSSARQINPTVMRRVGFNDCLLNDGRPLPSGFSLSFQYANTYPYSFAISAAECLNP</sequence>
<dbReference type="AlphaFoldDB" id="A0A8T3A6E8"/>
<accession>A0A8T3A6E8</accession>
<dbReference type="Pfam" id="PF24068">
    <property type="entry name" value="TPD1_C"/>
    <property type="match status" value="1"/>
</dbReference>
<dbReference type="OrthoDB" id="1572689at2759"/>
<dbReference type="Proteomes" id="UP000829196">
    <property type="component" value="Unassembled WGS sequence"/>
</dbReference>
<dbReference type="PANTHER" id="PTHR33184:SF67">
    <property type="entry name" value="PROTEIN TAPETUM DETERMINANT 1"/>
    <property type="match status" value="1"/>
</dbReference>
<protein>
    <submittedName>
        <fullName evidence="2">Uncharacterized protein</fullName>
    </submittedName>
</protein>
<evidence type="ECO:0000313" key="3">
    <source>
        <dbReference type="Proteomes" id="UP000829196"/>
    </source>
</evidence>
<proteinExistence type="predicted"/>
<dbReference type="GO" id="GO:0001709">
    <property type="term" value="P:cell fate determination"/>
    <property type="evidence" value="ECO:0007669"/>
    <property type="project" value="TreeGrafter"/>
</dbReference>
<comment type="caution">
    <text evidence="2">The sequence shown here is derived from an EMBL/GenBank/DDBJ whole genome shotgun (WGS) entry which is preliminary data.</text>
</comment>
<dbReference type="PANTHER" id="PTHR33184">
    <property type="entry name" value="PROTEIN TAPETUM DETERMINANT 1-LIKE-RELATED"/>
    <property type="match status" value="1"/>
</dbReference>
<dbReference type="InterPro" id="IPR040361">
    <property type="entry name" value="TPD1"/>
</dbReference>
<gene>
    <name evidence="2" type="ORF">KFK09_025632</name>
</gene>
<evidence type="ECO:0000313" key="2">
    <source>
        <dbReference type="EMBL" id="KAI0491372.1"/>
    </source>
</evidence>